<dbReference type="Ensembl" id="ENSONIT00000038229.1">
    <property type="protein sequence ID" value="ENSONIP00000060599.1"/>
    <property type="gene ID" value="ENSONIG00000036615.1"/>
</dbReference>
<keyword evidence="4" id="KW-0175">Coiled coil</keyword>
<dbReference type="Gene3D" id="3.40.50.300">
    <property type="entry name" value="P-loop containing nucleotide triphosphate hydrolases"/>
    <property type="match status" value="1"/>
</dbReference>
<evidence type="ECO:0000256" key="1">
    <source>
        <dbReference type="ARBA" id="ARBA00008535"/>
    </source>
</evidence>
<dbReference type="InParanoid" id="A0A669DJ06"/>
<gene>
    <name evidence="6" type="primary">LOC102076584</name>
</gene>
<evidence type="ECO:0000313" key="6">
    <source>
        <dbReference type="Ensembl" id="ENSONIP00000060599.1"/>
    </source>
</evidence>
<dbReference type="Proteomes" id="UP000005207">
    <property type="component" value="Linkage group LG4"/>
</dbReference>
<name>A0A669DJ06_ORENI</name>
<dbReference type="InterPro" id="IPR006703">
    <property type="entry name" value="G_AIG1"/>
</dbReference>
<dbReference type="PROSITE" id="PS51720">
    <property type="entry name" value="G_AIG1"/>
    <property type="match status" value="1"/>
</dbReference>
<keyword evidence="7" id="KW-1185">Reference proteome</keyword>
<dbReference type="AlphaFoldDB" id="A0A669DJ06"/>
<dbReference type="PANTHER" id="PTHR10903:SF170">
    <property type="entry name" value="GTPASE IMAP FAMILY MEMBER 7"/>
    <property type="match status" value="1"/>
</dbReference>
<evidence type="ECO:0000256" key="3">
    <source>
        <dbReference type="ARBA" id="ARBA00023134"/>
    </source>
</evidence>
<reference evidence="7" key="1">
    <citation type="submission" date="2012-01" db="EMBL/GenBank/DDBJ databases">
        <title>The Genome Sequence of Oreochromis niloticus (Nile Tilapia).</title>
        <authorList>
            <consortium name="Broad Institute Genome Assembly Team"/>
            <consortium name="Broad Institute Sequencing Platform"/>
            <person name="Di Palma F."/>
            <person name="Johnson J."/>
            <person name="Lander E.S."/>
            <person name="Lindblad-Toh K."/>
        </authorList>
    </citation>
    <scope>NUCLEOTIDE SEQUENCE [LARGE SCALE GENOMIC DNA]</scope>
</reference>
<organism evidence="6 7">
    <name type="scientific">Oreochromis niloticus</name>
    <name type="common">Nile tilapia</name>
    <name type="synonym">Tilapia nilotica</name>
    <dbReference type="NCBI Taxonomy" id="8128"/>
    <lineage>
        <taxon>Eukaryota</taxon>
        <taxon>Metazoa</taxon>
        <taxon>Chordata</taxon>
        <taxon>Craniata</taxon>
        <taxon>Vertebrata</taxon>
        <taxon>Euteleostomi</taxon>
        <taxon>Actinopterygii</taxon>
        <taxon>Neopterygii</taxon>
        <taxon>Teleostei</taxon>
        <taxon>Neoteleostei</taxon>
        <taxon>Acanthomorphata</taxon>
        <taxon>Ovalentaria</taxon>
        <taxon>Cichlomorphae</taxon>
        <taxon>Cichliformes</taxon>
        <taxon>Cichlidae</taxon>
        <taxon>African cichlids</taxon>
        <taxon>Pseudocrenilabrinae</taxon>
        <taxon>Oreochromini</taxon>
        <taxon>Oreochromis</taxon>
    </lineage>
</organism>
<reference evidence="6" key="2">
    <citation type="submission" date="2025-08" db="UniProtKB">
        <authorList>
            <consortium name="Ensembl"/>
        </authorList>
    </citation>
    <scope>IDENTIFICATION</scope>
</reference>
<evidence type="ECO:0000259" key="5">
    <source>
        <dbReference type="PROSITE" id="PS51720"/>
    </source>
</evidence>
<evidence type="ECO:0000256" key="2">
    <source>
        <dbReference type="ARBA" id="ARBA00022741"/>
    </source>
</evidence>
<evidence type="ECO:0000313" key="7">
    <source>
        <dbReference type="Proteomes" id="UP000005207"/>
    </source>
</evidence>
<feature type="coiled-coil region" evidence="4">
    <location>
        <begin position="176"/>
        <end position="226"/>
    </location>
</feature>
<dbReference type="InterPro" id="IPR045058">
    <property type="entry name" value="GIMA/IAN/Toc"/>
</dbReference>
<dbReference type="OMA" id="VPICCED"/>
<dbReference type="PANTHER" id="PTHR10903">
    <property type="entry name" value="GTPASE, IMAP FAMILY MEMBER-RELATED"/>
    <property type="match status" value="1"/>
</dbReference>
<dbReference type="GeneTree" id="ENSGT00990000211968"/>
<sequence>MNHSHSCTVPICCEDSQTMDELRIVLFGRQDVHKEKLEKVLTNKKLFTSKDSSNEQRKPNSQKVVVVNTPDLFKREEELDDVLEKIKRSLRRVKPGPHVFLFVERFDEMEQEKKDALRIFENTFGEQALDFTMMVFTTDDQEEDEAAMMDKMDKFSIKTLTRHVDDRYFIFNIADIEHQQLQVTELQEKIKQMRKICHHFYTPEMLEQAEKALGKKEKEAPKTEAEWRSFYDRCGVIGTAVGTGIGYVVGCRGELTPTTGATIGDREPATVFASAADVSELDATRYQQELND</sequence>
<keyword evidence="3" id="KW-0342">GTP-binding</keyword>
<feature type="domain" description="AIG1-type G" evidence="5">
    <location>
        <begin position="19"/>
        <end position="210"/>
    </location>
</feature>
<dbReference type="Pfam" id="PF04548">
    <property type="entry name" value="AIG1"/>
    <property type="match status" value="1"/>
</dbReference>
<reference evidence="6" key="3">
    <citation type="submission" date="2025-09" db="UniProtKB">
        <authorList>
            <consortium name="Ensembl"/>
        </authorList>
    </citation>
    <scope>IDENTIFICATION</scope>
</reference>
<dbReference type="SUPFAM" id="SSF52540">
    <property type="entry name" value="P-loop containing nucleoside triphosphate hydrolases"/>
    <property type="match status" value="1"/>
</dbReference>
<proteinExistence type="inferred from homology"/>
<protein>
    <recommendedName>
        <fullName evidence="5">AIG1-type G domain-containing protein</fullName>
    </recommendedName>
</protein>
<keyword evidence="2" id="KW-0547">Nucleotide-binding</keyword>
<dbReference type="InterPro" id="IPR027417">
    <property type="entry name" value="P-loop_NTPase"/>
</dbReference>
<accession>A0A669DJ06</accession>
<evidence type="ECO:0000256" key="4">
    <source>
        <dbReference type="SAM" id="Coils"/>
    </source>
</evidence>
<comment type="similarity">
    <text evidence="1">Belongs to the TRAFAC class TrmE-Era-EngA-EngB-Septin-like GTPase superfamily. AIG1/Toc34/Toc159-like paraseptin GTPase family. IAN subfamily.</text>
</comment>
<dbReference type="GO" id="GO:0005525">
    <property type="term" value="F:GTP binding"/>
    <property type="evidence" value="ECO:0007669"/>
    <property type="project" value="UniProtKB-KW"/>
</dbReference>